<evidence type="ECO:0000256" key="1">
    <source>
        <dbReference type="ARBA" id="ARBA00004687"/>
    </source>
</evidence>
<keyword evidence="3" id="KW-0337">GPI-anchor biosynthesis</keyword>
<dbReference type="SUPFAM" id="SSF53756">
    <property type="entry name" value="UDP-Glycosyltransferase/glycogen phosphorylase"/>
    <property type="match status" value="1"/>
</dbReference>
<dbReference type="AlphaFoldDB" id="A0A7S3VV74"/>
<feature type="region of interest" description="Disordered" evidence="7">
    <location>
        <begin position="394"/>
        <end position="446"/>
    </location>
</feature>
<evidence type="ECO:0000256" key="8">
    <source>
        <dbReference type="SAM" id="Phobius"/>
    </source>
</evidence>
<dbReference type="InterPro" id="IPR039507">
    <property type="entry name" value="PIG-A/GPI3"/>
</dbReference>
<dbReference type="GO" id="GO:0006506">
    <property type="term" value="P:GPI anchor biosynthetic process"/>
    <property type="evidence" value="ECO:0007669"/>
    <property type="project" value="UniProtKB-UniPathway"/>
</dbReference>
<dbReference type="GO" id="GO:0017176">
    <property type="term" value="F:phosphatidylinositol N-acetylglucosaminyltransferase activity"/>
    <property type="evidence" value="ECO:0007669"/>
    <property type="project" value="UniProtKB-EC"/>
</dbReference>
<dbReference type="Gene3D" id="3.40.50.2000">
    <property type="entry name" value="Glycogen Phosphorylase B"/>
    <property type="match status" value="2"/>
</dbReference>
<dbReference type="PANTHER" id="PTHR45871:SF1">
    <property type="entry name" value="PHOSPHATIDYLINOSITOL N-ACETYLGLUCOSAMINYLTRANSFERASE SUBUNIT A"/>
    <property type="match status" value="1"/>
</dbReference>
<accession>A0A7S3VV74</accession>
<comment type="pathway">
    <text evidence="1">Glycolipid biosynthesis; glycosylphosphatidylinositol-anchor biosynthesis.</text>
</comment>
<evidence type="ECO:0000256" key="6">
    <source>
        <dbReference type="ARBA" id="ARBA00032160"/>
    </source>
</evidence>
<evidence type="ECO:0000256" key="5">
    <source>
        <dbReference type="ARBA" id="ARBA00022679"/>
    </source>
</evidence>
<evidence type="ECO:0000256" key="4">
    <source>
        <dbReference type="ARBA" id="ARBA00022676"/>
    </source>
</evidence>
<reference evidence="11" key="1">
    <citation type="submission" date="2021-01" db="EMBL/GenBank/DDBJ databases">
        <authorList>
            <person name="Corre E."/>
            <person name="Pelletier E."/>
            <person name="Niang G."/>
            <person name="Scheremetjew M."/>
            <person name="Finn R."/>
            <person name="Kale V."/>
            <person name="Holt S."/>
            <person name="Cochrane G."/>
            <person name="Meng A."/>
            <person name="Brown T."/>
            <person name="Cohen L."/>
        </authorList>
    </citation>
    <scope>NUCLEOTIDE SEQUENCE</scope>
    <source>
        <strain evidence="11">CCMP1320</strain>
    </source>
</reference>
<sequence length="695" mass="76071">MPTSILMVTDFFYPNFGGVENHVYQLSQCLLQLNYKVVIVTHAYGDCKGVRYLTNGLKVYYLYRRPLYLQSTAPTVFGSMRMLRVIMLRESVHIVHAHQAFSTLGLEACLHARTMGYKVVFTDHSLFGFADVSSILMNQLLKCVLCDVHHVICVSHTSKENTVLRANLQASAVSVIPNAVNAADFLPAPPSISRPKDGLHDRVVVVALSRLVYRKGIDLIALVIPYICATHPNVDFIIGGGGPKSALLEAMVADHGLEGRVSLWGPVPCEKARDFLLQGHIFLNASLTEAFCIAIVEAAACGLLVVSTRVGGVPEVLPPDMVELAEPSAEGLCTALQQALKRLGDVEPFQQHARVAKMYSWPDVAKRTTAVYERVAAEQCPQCAASKSIGRRRELGRLAEGEEDKGQVEESREPSSHQAQDQQQQISDQQTRVQCKVRSPQQRQSRQLRVYQRQLLHQEQAQAINESSPCGIHLKFNKDGRKGTTAFHNANGSKMNGLAPANGSRPCFPLPAPSHDSLPQPPPSGMRHTREASKEASRGRAHPAAASHAFSATQPATSPSMTPSTSLGQRQQHSFEFSGHESGDADMRDSSSSGRRLPPGPCSCCCSCCRYAYCHQAASCVEAAAYLQATQGGQLLARLASYRRCGFLAGLLFGALAVAVHLWWCCLQWMQPAHKVQIALDFPAERRRDADKATM</sequence>
<feature type="compositionally biased region" description="Low complexity" evidence="7">
    <location>
        <begin position="542"/>
        <end position="566"/>
    </location>
</feature>
<evidence type="ECO:0000256" key="3">
    <source>
        <dbReference type="ARBA" id="ARBA00022502"/>
    </source>
</evidence>
<dbReference type="GO" id="GO:0000506">
    <property type="term" value="C:glycosylphosphatidylinositol-N-acetylglucosaminyltransferase (GPI-GnT) complex"/>
    <property type="evidence" value="ECO:0007669"/>
    <property type="project" value="InterPro"/>
</dbReference>
<feature type="compositionally biased region" description="Basic and acidic residues" evidence="7">
    <location>
        <begin position="528"/>
        <end position="538"/>
    </location>
</feature>
<dbReference type="InterPro" id="IPR001296">
    <property type="entry name" value="Glyco_trans_1"/>
</dbReference>
<dbReference type="FunFam" id="3.40.50.2000:FF:000026">
    <property type="entry name" value="Phosphatidylinositol N-acetylglucosaminyltransferase subunit A"/>
    <property type="match status" value="1"/>
</dbReference>
<protein>
    <recommendedName>
        <fullName evidence="2">phosphatidylinositol N-acetylglucosaminyltransferase</fullName>
        <ecNumber evidence="2">2.4.1.198</ecNumber>
    </recommendedName>
    <alternativeName>
        <fullName evidence="6">GlcNAc-PI synthesis protein</fullName>
    </alternativeName>
</protein>
<dbReference type="PANTHER" id="PTHR45871">
    <property type="entry name" value="N-ACETYLGLUCOSAMINYL-PHOSPHATIDYLINOSITOL BIOSYNTHETIC PROTEIN"/>
    <property type="match status" value="1"/>
</dbReference>
<proteinExistence type="predicted"/>
<feature type="domain" description="Glycosyl transferase family 1" evidence="9">
    <location>
        <begin position="200"/>
        <end position="321"/>
    </location>
</feature>
<feature type="compositionally biased region" description="Basic and acidic residues" evidence="7">
    <location>
        <begin position="394"/>
        <end position="415"/>
    </location>
</feature>
<evidence type="ECO:0000256" key="2">
    <source>
        <dbReference type="ARBA" id="ARBA00012420"/>
    </source>
</evidence>
<keyword evidence="4" id="KW-0328">Glycosyltransferase</keyword>
<evidence type="ECO:0000259" key="10">
    <source>
        <dbReference type="Pfam" id="PF08288"/>
    </source>
</evidence>
<evidence type="ECO:0000313" key="11">
    <source>
        <dbReference type="EMBL" id="CAE0507614.1"/>
    </source>
</evidence>
<dbReference type="UniPathway" id="UPA00196"/>
<dbReference type="Pfam" id="PF08288">
    <property type="entry name" value="PIGA"/>
    <property type="match status" value="1"/>
</dbReference>
<dbReference type="EC" id="2.4.1.198" evidence="2"/>
<dbReference type="InterPro" id="IPR013234">
    <property type="entry name" value="PIGA_GPI_anchor_biosynthesis"/>
</dbReference>
<feature type="compositionally biased region" description="Basic and acidic residues" evidence="7">
    <location>
        <begin position="578"/>
        <end position="589"/>
    </location>
</feature>
<evidence type="ECO:0000256" key="7">
    <source>
        <dbReference type="SAM" id="MobiDB-lite"/>
    </source>
</evidence>
<feature type="compositionally biased region" description="Low complexity" evidence="7">
    <location>
        <begin position="418"/>
        <end position="446"/>
    </location>
</feature>
<dbReference type="Pfam" id="PF00534">
    <property type="entry name" value="Glycos_transf_1"/>
    <property type="match status" value="1"/>
</dbReference>
<keyword evidence="5" id="KW-0808">Transferase</keyword>
<organism evidence="11">
    <name type="scientific">Dunaliella tertiolecta</name>
    <name type="common">Green alga</name>
    <dbReference type="NCBI Taxonomy" id="3047"/>
    <lineage>
        <taxon>Eukaryota</taxon>
        <taxon>Viridiplantae</taxon>
        <taxon>Chlorophyta</taxon>
        <taxon>core chlorophytes</taxon>
        <taxon>Chlorophyceae</taxon>
        <taxon>CS clade</taxon>
        <taxon>Chlamydomonadales</taxon>
        <taxon>Dunaliellaceae</taxon>
        <taxon>Dunaliella</taxon>
    </lineage>
</organism>
<keyword evidence="8" id="KW-1133">Transmembrane helix</keyword>
<name>A0A7S3VV74_DUNTE</name>
<keyword evidence="8" id="KW-0812">Transmembrane</keyword>
<evidence type="ECO:0000259" key="9">
    <source>
        <dbReference type="Pfam" id="PF00534"/>
    </source>
</evidence>
<feature type="transmembrane region" description="Helical" evidence="8">
    <location>
        <begin position="647"/>
        <end position="667"/>
    </location>
</feature>
<dbReference type="CDD" id="cd03796">
    <property type="entry name" value="GT4_PIG-A-like"/>
    <property type="match status" value="1"/>
</dbReference>
<feature type="domain" description="PIGA GPI anchor biosynthesis" evidence="10">
    <location>
        <begin position="42"/>
        <end position="131"/>
    </location>
</feature>
<feature type="region of interest" description="Disordered" evidence="7">
    <location>
        <begin position="483"/>
        <end position="592"/>
    </location>
</feature>
<gene>
    <name evidence="11" type="ORF">DTER00134_LOCUS22691</name>
</gene>
<keyword evidence="8" id="KW-0472">Membrane</keyword>
<dbReference type="EMBL" id="HBIP01037633">
    <property type="protein sequence ID" value="CAE0507614.1"/>
    <property type="molecule type" value="Transcribed_RNA"/>
</dbReference>